<evidence type="ECO:0000256" key="1">
    <source>
        <dbReference type="SAM" id="SignalP"/>
    </source>
</evidence>
<dbReference type="Proteomes" id="UP000255279">
    <property type="component" value="Unassembled WGS sequence"/>
</dbReference>
<dbReference type="OrthoDB" id="6650291at2"/>
<dbReference type="PROSITE" id="PS51257">
    <property type="entry name" value="PROKAR_LIPOPROTEIN"/>
    <property type="match status" value="1"/>
</dbReference>
<reference evidence="2 4" key="1">
    <citation type="submission" date="2017-02" db="EMBL/GenBank/DDBJ databases">
        <title>Draft genome sequence of Moraxella caviae CCUG 355 type strain.</title>
        <authorList>
            <person name="Engstrom-Jakobsson H."/>
            <person name="Salva-Serra F."/>
            <person name="Thorell K."/>
            <person name="Gonzales-Siles L."/>
            <person name="Karlsson R."/>
            <person name="Boulund F."/>
            <person name="Engstrand L."/>
            <person name="Moore E."/>
        </authorList>
    </citation>
    <scope>NUCLEOTIDE SEQUENCE [LARGE SCALE GENOMIC DNA]</scope>
    <source>
        <strain evidence="2 4">CCUG 355</strain>
    </source>
</reference>
<dbReference type="STRING" id="34060.B0181_03400"/>
<evidence type="ECO:0000313" key="5">
    <source>
        <dbReference type="Proteomes" id="UP000255279"/>
    </source>
</evidence>
<evidence type="ECO:0000313" key="4">
    <source>
        <dbReference type="Proteomes" id="UP000190435"/>
    </source>
</evidence>
<keyword evidence="4" id="KW-1185">Reference proteome</keyword>
<dbReference type="Proteomes" id="UP000190435">
    <property type="component" value="Unassembled WGS sequence"/>
</dbReference>
<feature type="signal peptide" evidence="1">
    <location>
        <begin position="1"/>
        <end position="21"/>
    </location>
</feature>
<evidence type="ECO:0000313" key="3">
    <source>
        <dbReference type="EMBL" id="STZ13974.1"/>
    </source>
</evidence>
<protein>
    <recommendedName>
        <fullName evidence="6">Lipoprotein</fullName>
    </recommendedName>
</protein>
<gene>
    <name evidence="2" type="ORF">B0181_03400</name>
    <name evidence="3" type="ORF">NCTC10293_01554</name>
</gene>
<evidence type="ECO:0000313" key="2">
    <source>
        <dbReference type="EMBL" id="OOR91361.1"/>
    </source>
</evidence>
<dbReference type="AlphaFoldDB" id="A0A1T0A7R3"/>
<keyword evidence="1" id="KW-0732">Signal</keyword>
<evidence type="ECO:0008006" key="6">
    <source>
        <dbReference type="Google" id="ProtNLM"/>
    </source>
</evidence>
<sequence>MKKIALLAAAAVALAGCNAMTKTADKVFYKQSNFSQLEDTQYPVGEGPEFDADVKAQAALEDMQRTQAAEAQYPAGVKQKIAQPVAEEAAVEAVEEAATDAAEAVAEAAQ</sequence>
<dbReference type="EMBL" id="MUXU01000022">
    <property type="protein sequence ID" value="OOR91361.1"/>
    <property type="molecule type" value="Genomic_DNA"/>
</dbReference>
<dbReference type="EMBL" id="UGQE01000004">
    <property type="protein sequence ID" value="STZ13974.1"/>
    <property type="molecule type" value="Genomic_DNA"/>
</dbReference>
<proteinExistence type="predicted"/>
<dbReference type="RefSeq" id="WP_078276078.1">
    <property type="nucleotide sequence ID" value="NZ_CAACXO010000034.1"/>
</dbReference>
<name>A0A1T0A7R3_9GAMM</name>
<feature type="chain" id="PRO_5036310838" description="Lipoprotein" evidence="1">
    <location>
        <begin position="22"/>
        <end position="110"/>
    </location>
</feature>
<organism evidence="2 4">
    <name type="scientific">Moraxella caviae</name>
    <dbReference type="NCBI Taxonomy" id="34060"/>
    <lineage>
        <taxon>Bacteria</taxon>
        <taxon>Pseudomonadati</taxon>
        <taxon>Pseudomonadota</taxon>
        <taxon>Gammaproteobacteria</taxon>
        <taxon>Moraxellales</taxon>
        <taxon>Moraxellaceae</taxon>
        <taxon>Moraxella</taxon>
    </lineage>
</organism>
<accession>A0A1T0A7R3</accession>
<reference evidence="3 5" key="2">
    <citation type="submission" date="2018-06" db="EMBL/GenBank/DDBJ databases">
        <authorList>
            <consortium name="Pathogen Informatics"/>
            <person name="Doyle S."/>
        </authorList>
    </citation>
    <scope>NUCLEOTIDE SEQUENCE [LARGE SCALE GENOMIC DNA]</scope>
    <source>
        <strain evidence="3 5">NCTC10293</strain>
    </source>
</reference>